<dbReference type="RefSeq" id="WP_225233542.1">
    <property type="nucleotide sequence ID" value="NZ_JBAPLV010000014.1"/>
</dbReference>
<comment type="caution">
    <text evidence="1">The sequence shown here is derived from an EMBL/GenBank/DDBJ whole genome shotgun (WGS) entry which is preliminary data.</text>
</comment>
<dbReference type="PANTHER" id="PTHR43857">
    <property type="entry name" value="BLR7761 PROTEIN"/>
    <property type="match status" value="1"/>
</dbReference>
<protein>
    <submittedName>
        <fullName evidence="1">Rid family hydrolase</fullName>
    </submittedName>
</protein>
<keyword evidence="2" id="KW-1185">Reference proteome</keyword>
<name>A0ABU8E752_9ACTN</name>
<organism evidence="1 2">
    <name type="scientific">Klenkia terrae</name>
    <dbReference type="NCBI Taxonomy" id="1052259"/>
    <lineage>
        <taxon>Bacteria</taxon>
        <taxon>Bacillati</taxon>
        <taxon>Actinomycetota</taxon>
        <taxon>Actinomycetes</taxon>
        <taxon>Geodermatophilales</taxon>
        <taxon>Geodermatophilaceae</taxon>
        <taxon>Klenkia</taxon>
    </lineage>
</organism>
<evidence type="ECO:0000313" key="1">
    <source>
        <dbReference type="EMBL" id="MEI4279488.1"/>
    </source>
</evidence>
<dbReference type="EMBL" id="JBAPLV010000014">
    <property type="protein sequence ID" value="MEI4279488.1"/>
    <property type="molecule type" value="Genomic_DNA"/>
</dbReference>
<dbReference type="InterPro" id="IPR006175">
    <property type="entry name" value="YjgF/YER057c/UK114"/>
</dbReference>
<accession>A0ABU8E752</accession>
<dbReference type="InterPro" id="IPR035959">
    <property type="entry name" value="RutC-like_sf"/>
</dbReference>
<dbReference type="PANTHER" id="PTHR43857:SF1">
    <property type="entry name" value="YJGH FAMILY PROTEIN"/>
    <property type="match status" value="1"/>
</dbReference>
<dbReference type="Pfam" id="PF01042">
    <property type="entry name" value="Ribonuc_L-PSP"/>
    <property type="match status" value="1"/>
</dbReference>
<dbReference type="Gene3D" id="3.30.1330.40">
    <property type="entry name" value="RutC-like"/>
    <property type="match status" value="1"/>
</dbReference>
<dbReference type="GO" id="GO:0016787">
    <property type="term" value="F:hydrolase activity"/>
    <property type="evidence" value="ECO:0007669"/>
    <property type="project" value="UniProtKB-KW"/>
</dbReference>
<dbReference type="SUPFAM" id="SSF55298">
    <property type="entry name" value="YjgF-like"/>
    <property type="match status" value="1"/>
</dbReference>
<dbReference type="Proteomes" id="UP001373496">
    <property type="component" value="Unassembled WGS sequence"/>
</dbReference>
<gene>
    <name evidence="1" type="ORF">UXQ13_13540</name>
</gene>
<proteinExistence type="predicted"/>
<evidence type="ECO:0000313" key="2">
    <source>
        <dbReference type="Proteomes" id="UP001373496"/>
    </source>
</evidence>
<keyword evidence="1" id="KW-0378">Hydrolase</keyword>
<reference evidence="1 2" key="1">
    <citation type="submission" date="2024-03" db="EMBL/GenBank/DDBJ databases">
        <title>Draft genome sequence of Klenkia terrae.</title>
        <authorList>
            <person name="Duangmal K."/>
            <person name="Chantavorakit T."/>
        </authorList>
    </citation>
    <scope>NUCLEOTIDE SEQUENCE [LARGE SCALE GENOMIC DNA]</scope>
    <source>
        <strain evidence="1 2">JCM 17786</strain>
    </source>
</reference>
<sequence>MSQDPDHTPTSTDARVLDGTGWEAAAGYARAARSGCCIAVSGTTDHGPDGSAAHPGDVHAQAHACLTRAIAAVQQLGGTREQVLRSRLFLAPGADWEGAARAHAELLGDVAPANTTLYVGGLVGEGFLVEVELDACTG</sequence>